<dbReference type="InterPro" id="IPR002016">
    <property type="entry name" value="Haem_peroxidase"/>
</dbReference>
<reference evidence="9" key="2">
    <citation type="submission" date="2019-07" db="EMBL/GenBank/DDBJ databases">
        <authorList>
            <person name="Seetharam A."/>
            <person name="Woodhouse M."/>
            <person name="Cannon E."/>
        </authorList>
    </citation>
    <scope>NUCLEOTIDE SEQUENCE [LARGE SCALE GENOMIC DNA]</scope>
    <source>
        <strain evidence="9">cv. B73</strain>
    </source>
</reference>
<dbReference type="InterPro" id="IPR035979">
    <property type="entry name" value="RBD_domain_sf"/>
</dbReference>
<organism evidence="9 10">
    <name type="scientific">Zea mays</name>
    <name type="common">Maize</name>
    <dbReference type="NCBI Taxonomy" id="4577"/>
    <lineage>
        <taxon>Eukaryota</taxon>
        <taxon>Viridiplantae</taxon>
        <taxon>Streptophyta</taxon>
        <taxon>Embryophyta</taxon>
        <taxon>Tracheophyta</taxon>
        <taxon>Spermatophyta</taxon>
        <taxon>Magnoliopsida</taxon>
        <taxon>Liliopsida</taxon>
        <taxon>Poales</taxon>
        <taxon>Poaceae</taxon>
        <taxon>PACMAD clade</taxon>
        <taxon>Panicoideae</taxon>
        <taxon>Andropogonodae</taxon>
        <taxon>Andropogoneae</taxon>
        <taxon>Tripsacinae</taxon>
        <taxon>Zea</taxon>
    </lineage>
</organism>
<dbReference type="PANTHER" id="PTHR47640">
    <property type="entry name" value="TRNA SELENOCYSTEINE 1-ASSOCIATED PROTEIN 1-RELATED-RELATED"/>
    <property type="match status" value="1"/>
</dbReference>
<dbReference type="SUPFAM" id="SSF54928">
    <property type="entry name" value="RNA-binding domain, RBD"/>
    <property type="match status" value="1"/>
</dbReference>
<dbReference type="SUPFAM" id="SSF48113">
    <property type="entry name" value="Heme-dependent peroxidases"/>
    <property type="match status" value="1"/>
</dbReference>
<dbReference type="EnsemblPlants" id="Zm00001eb072730_T001">
    <property type="protein sequence ID" value="Zm00001eb072730_P001"/>
    <property type="gene ID" value="Zm00001eb072730"/>
</dbReference>
<reference evidence="9" key="3">
    <citation type="submission" date="2021-05" db="UniProtKB">
        <authorList>
            <consortium name="EnsemblPlants"/>
        </authorList>
    </citation>
    <scope>IDENTIFICATION</scope>
    <source>
        <strain evidence="9">cv. B73</strain>
    </source>
</reference>
<evidence type="ECO:0000259" key="8">
    <source>
        <dbReference type="PROSITE" id="PS50102"/>
    </source>
</evidence>
<dbReference type="Pfam" id="PF04782">
    <property type="entry name" value="DUF632"/>
    <property type="match status" value="1"/>
</dbReference>
<keyword evidence="2" id="KW-0106">Calcium</keyword>
<evidence type="ECO:0000256" key="1">
    <source>
        <dbReference type="ARBA" id="ARBA00004123"/>
    </source>
</evidence>
<reference evidence="10" key="1">
    <citation type="submission" date="2015-12" db="EMBL/GenBank/DDBJ databases">
        <title>Update maize B73 reference genome by single molecule sequencing technologies.</title>
        <authorList>
            <consortium name="Maize Genome Sequencing Project"/>
            <person name="Ware D."/>
        </authorList>
    </citation>
    <scope>NUCLEOTIDE SEQUENCE [LARGE SCALE GENOMIC DNA]</scope>
    <source>
        <strain evidence="10">cv. B73</strain>
    </source>
</reference>
<dbReference type="CDD" id="cd07821">
    <property type="entry name" value="PYR_PYL_RCAR_like"/>
    <property type="match status" value="1"/>
</dbReference>
<dbReference type="InterPro" id="IPR023393">
    <property type="entry name" value="START-like_dom_sf"/>
</dbReference>
<dbReference type="GO" id="GO:0005634">
    <property type="term" value="C:nucleus"/>
    <property type="evidence" value="ECO:0007669"/>
    <property type="project" value="UniProtKB-SubCell"/>
</dbReference>
<dbReference type="InterPro" id="IPR019587">
    <property type="entry name" value="Polyketide_cyclase/dehydratase"/>
</dbReference>
<dbReference type="Gene3D" id="3.30.530.20">
    <property type="match status" value="1"/>
</dbReference>
<dbReference type="InterPro" id="IPR050825">
    <property type="entry name" value="RBM42_RBP45_47-like"/>
</dbReference>
<evidence type="ECO:0000256" key="7">
    <source>
        <dbReference type="RuleBase" id="RU004241"/>
    </source>
</evidence>
<proteinExistence type="inferred from homology"/>
<protein>
    <recommendedName>
        <fullName evidence="8">RRM domain-containing protein</fullName>
    </recommendedName>
</protein>
<keyword evidence="4" id="KW-0630">Potassium</keyword>
<dbReference type="Pfam" id="PF00141">
    <property type="entry name" value="peroxidase"/>
    <property type="match status" value="1"/>
</dbReference>
<feature type="domain" description="RRM" evidence="8">
    <location>
        <begin position="326"/>
        <end position="416"/>
    </location>
</feature>
<dbReference type="GO" id="GO:0003729">
    <property type="term" value="F:mRNA binding"/>
    <property type="evidence" value="ECO:0000318"/>
    <property type="project" value="GO_Central"/>
</dbReference>
<dbReference type="Gene3D" id="1.10.520.10">
    <property type="match status" value="1"/>
</dbReference>
<comment type="subcellular location">
    <subcellularLocation>
        <location evidence="1">Nucleus</location>
    </subcellularLocation>
</comment>
<dbReference type="InterPro" id="IPR002207">
    <property type="entry name" value="Peroxidase_I"/>
</dbReference>
<keyword evidence="3 6" id="KW-0694">RNA-binding</keyword>
<dbReference type="Pfam" id="PF10604">
    <property type="entry name" value="Polyketide_cyc2"/>
    <property type="match status" value="1"/>
</dbReference>
<name>A0A804MBC3_MAIZE</name>
<evidence type="ECO:0000256" key="3">
    <source>
        <dbReference type="ARBA" id="ARBA00022884"/>
    </source>
</evidence>
<dbReference type="GO" id="GO:0005829">
    <property type="term" value="C:cytosol"/>
    <property type="evidence" value="ECO:0000318"/>
    <property type="project" value="GO_Central"/>
</dbReference>
<dbReference type="InterPro" id="IPR010255">
    <property type="entry name" value="Haem_peroxidase_sf"/>
</dbReference>
<dbReference type="InParanoid" id="A0A804MBC3"/>
<dbReference type="PRINTS" id="PR00459">
    <property type="entry name" value="ASPEROXIDASE"/>
</dbReference>
<dbReference type="Gramene" id="Zm00001eb072730_T001">
    <property type="protein sequence ID" value="Zm00001eb072730_P001"/>
    <property type="gene ID" value="Zm00001eb072730"/>
</dbReference>
<evidence type="ECO:0000313" key="9">
    <source>
        <dbReference type="EnsemblPlants" id="Zm00001eb072730_P001"/>
    </source>
</evidence>
<comment type="catalytic activity">
    <reaction evidence="5">
        <text>L-ascorbate + H2O2 = L-dehydroascorbate + 2 H2O</text>
        <dbReference type="Rhea" id="RHEA:22996"/>
        <dbReference type="ChEBI" id="CHEBI:15377"/>
        <dbReference type="ChEBI" id="CHEBI:16240"/>
        <dbReference type="ChEBI" id="CHEBI:38290"/>
        <dbReference type="ChEBI" id="CHEBI:58539"/>
        <dbReference type="EC" id="1.11.1.11"/>
    </reaction>
</comment>
<dbReference type="PANTHER" id="PTHR47640:SF14">
    <property type="entry name" value="OS07G0516900 PROTEIN"/>
    <property type="match status" value="1"/>
</dbReference>
<dbReference type="InterPro" id="IPR012677">
    <property type="entry name" value="Nucleotide-bd_a/b_plait_sf"/>
</dbReference>
<sequence>MVGLVGGSTARAEHVVANAGGEAEYVRRMHRHAPTEHQCTSTLVKHIKAPVHLVWELVRRFDQPQRYKPFVRNCVVRGDQLEVGSLRDVNVNPGLPATTSTERLEQLDDDLHILGVKFVGGDHRLQAIRPTGVSAYQNWGPLRHHEEPRRAGARSQRRIEIVVRLLEPIKEQSPILSYADFYQLAGVVAVEVTGGPDVPFHPGREFKQIVMNMLDCFRLTVEYGVRSSQNLGDEQPQACEIKAQLVRTAEAARQLALMLEVERPSYQGRNSVYQSSSKMMSAISVAHLGCKDMDAVDVGVVGMVDSQSLSSALEKLYFWERKLYAEVKIVGSAPTSCSVSHALANLWLSIRRQAPGPSSRNITSVKIIRNKQTGHSEGYGFIEFSSRAAAEHTLINFNGQMMSNVEMTFKLNWASASTGDKRGDSGSDHTIFVGDLAHGVTDSMLEDVFRAKYPSVRELMLLLIG</sequence>
<dbReference type="SUPFAM" id="SSF55961">
    <property type="entry name" value="Bet v1-like"/>
    <property type="match status" value="1"/>
</dbReference>
<dbReference type="PROSITE" id="PS50102">
    <property type="entry name" value="RRM"/>
    <property type="match status" value="1"/>
</dbReference>
<dbReference type="GO" id="GO:0006979">
    <property type="term" value="P:response to oxidative stress"/>
    <property type="evidence" value="ECO:0007669"/>
    <property type="project" value="InterPro"/>
</dbReference>
<accession>A0A804MBC3</accession>
<dbReference type="Proteomes" id="UP000007305">
    <property type="component" value="Chromosome 2"/>
</dbReference>
<evidence type="ECO:0000313" key="10">
    <source>
        <dbReference type="Proteomes" id="UP000007305"/>
    </source>
</evidence>
<dbReference type="Gene3D" id="3.30.70.330">
    <property type="match status" value="1"/>
</dbReference>
<dbReference type="Pfam" id="PF00076">
    <property type="entry name" value="RRM_1"/>
    <property type="match status" value="1"/>
</dbReference>
<evidence type="ECO:0000256" key="5">
    <source>
        <dbReference type="ARBA" id="ARBA00047994"/>
    </source>
</evidence>
<evidence type="ECO:0000256" key="6">
    <source>
        <dbReference type="PROSITE-ProRule" id="PRU00176"/>
    </source>
</evidence>
<dbReference type="InterPro" id="IPR006867">
    <property type="entry name" value="DUF632"/>
</dbReference>
<evidence type="ECO:0000256" key="4">
    <source>
        <dbReference type="ARBA" id="ARBA00022958"/>
    </source>
</evidence>
<comment type="similarity">
    <text evidence="7">Belongs to the peroxidase family.</text>
</comment>
<dbReference type="GO" id="GO:0016688">
    <property type="term" value="F:L-ascorbate peroxidase activity"/>
    <property type="evidence" value="ECO:0007669"/>
    <property type="project" value="UniProtKB-EC"/>
</dbReference>
<evidence type="ECO:0000256" key="2">
    <source>
        <dbReference type="ARBA" id="ARBA00022837"/>
    </source>
</evidence>
<keyword evidence="10" id="KW-1185">Reference proteome</keyword>
<dbReference type="FunFam" id="3.30.70.330:FF:000159">
    <property type="entry name" value="tRNA selenocysteine 1-associated protein 1"/>
    <property type="match status" value="1"/>
</dbReference>
<dbReference type="GO" id="GO:0020037">
    <property type="term" value="F:heme binding"/>
    <property type="evidence" value="ECO:0007669"/>
    <property type="project" value="InterPro"/>
</dbReference>
<dbReference type="AlphaFoldDB" id="A0A804MBC3"/>
<dbReference type="InterPro" id="IPR000504">
    <property type="entry name" value="RRM_dom"/>
</dbReference>